<dbReference type="Proteomes" id="UP000007266">
    <property type="component" value="Linkage group 8"/>
</dbReference>
<dbReference type="InterPro" id="IPR007248">
    <property type="entry name" value="Mpv17_PMP22"/>
</dbReference>
<evidence type="ECO:0000313" key="8">
    <source>
        <dbReference type="Proteomes" id="UP000007266"/>
    </source>
</evidence>
<keyword evidence="8" id="KW-1185">Reference proteome</keyword>
<dbReference type="EMBL" id="KQ971361">
    <property type="protein sequence ID" value="KYB25896.1"/>
    <property type="molecule type" value="Genomic_DNA"/>
</dbReference>
<feature type="transmembrane region" description="Helical" evidence="6">
    <location>
        <begin position="89"/>
        <end position="108"/>
    </location>
</feature>
<organism evidence="7 8">
    <name type="scientific">Tribolium castaneum</name>
    <name type="common">Red flour beetle</name>
    <dbReference type="NCBI Taxonomy" id="7070"/>
    <lineage>
        <taxon>Eukaryota</taxon>
        <taxon>Metazoa</taxon>
        <taxon>Ecdysozoa</taxon>
        <taxon>Arthropoda</taxon>
        <taxon>Hexapoda</taxon>
        <taxon>Insecta</taxon>
        <taxon>Pterygota</taxon>
        <taxon>Neoptera</taxon>
        <taxon>Endopterygota</taxon>
        <taxon>Coleoptera</taxon>
        <taxon>Polyphaga</taxon>
        <taxon>Cucujiformia</taxon>
        <taxon>Tenebrionidae</taxon>
        <taxon>Tenebrionidae incertae sedis</taxon>
        <taxon>Tribolium</taxon>
    </lineage>
</organism>
<evidence type="ECO:0000256" key="6">
    <source>
        <dbReference type="RuleBase" id="RU363053"/>
    </source>
</evidence>
<dbReference type="AlphaFoldDB" id="A0A139WD90"/>
<proteinExistence type="inferred from homology"/>
<reference evidence="7 8" key="2">
    <citation type="journal article" date="2010" name="Nucleic Acids Res.">
        <title>BeetleBase in 2010: revisions to provide comprehensive genomic information for Tribolium castaneum.</title>
        <authorList>
            <person name="Kim H.S."/>
            <person name="Murphy T."/>
            <person name="Xia J."/>
            <person name="Caragea D."/>
            <person name="Park Y."/>
            <person name="Beeman R.W."/>
            <person name="Lorenzen M.D."/>
            <person name="Butcher S."/>
            <person name="Manak J.R."/>
            <person name="Brown S.J."/>
        </authorList>
    </citation>
    <scope>GENOME REANNOTATION</scope>
    <source>
        <strain evidence="7 8">Georgia GA2</strain>
    </source>
</reference>
<keyword evidence="3 6" id="KW-0812">Transmembrane</keyword>
<dbReference type="Pfam" id="PF04117">
    <property type="entry name" value="Mpv17_PMP22"/>
    <property type="match status" value="1"/>
</dbReference>
<dbReference type="PANTHER" id="PTHR11266:SF85">
    <property type="entry name" value="MPV17-LIKE PROTEIN"/>
    <property type="match status" value="1"/>
</dbReference>
<gene>
    <name evidence="7" type="primary">AUGUSTUS-3.0.2_34091</name>
    <name evidence="7" type="ORF">TcasGA2_TC034091</name>
</gene>
<keyword evidence="4 6" id="KW-1133">Transmembrane helix</keyword>
<evidence type="ECO:0000256" key="2">
    <source>
        <dbReference type="ARBA" id="ARBA00006824"/>
    </source>
</evidence>
<sequence>MSSILKFIKYAFTKYPIASNSLVYGTLYVGAEFSQQTISRKVLTKTPTSYDTPAIARYAVYGTGIQGPFLTIWYLFFWNKEPIIYDRQMLTCFGILGVTVIAPVYQYWYRWLDKKFIGTSYKIVAQKLLLDQFLMTPQILVIFYVAMSIMEKKKDIFEECKQKIIPTFKSSCMFWLPAQTVNFLLIPPSFRVVYVGTCSFAWVNILCWIKRQEY</sequence>
<evidence type="ECO:0000256" key="5">
    <source>
        <dbReference type="ARBA" id="ARBA00023136"/>
    </source>
</evidence>
<feature type="transmembrane region" description="Helical" evidence="6">
    <location>
        <begin position="58"/>
        <end position="77"/>
    </location>
</feature>
<dbReference type="GO" id="GO:0005737">
    <property type="term" value="C:cytoplasm"/>
    <property type="evidence" value="ECO:0000318"/>
    <property type="project" value="GO_Central"/>
</dbReference>
<evidence type="ECO:0000256" key="1">
    <source>
        <dbReference type="ARBA" id="ARBA00004141"/>
    </source>
</evidence>
<dbReference type="GO" id="GO:0005739">
    <property type="term" value="C:mitochondrion"/>
    <property type="evidence" value="ECO:0000318"/>
    <property type="project" value="GO_Central"/>
</dbReference>
<keyword evidence="5 6" id="KW-0472">Membrane</keyword>
<accession>A0A139WD90</accession>
<protein>
    <submittedName>
        <fullName evidence="7">Mpv17-like protein</fullName>
    </submittedName>
</protein>
<dbReference type="PANTHER" id="PTHR11266">
    <property type="entry name" value="PEROXISOMAL MEMBRANE PROTEIN 2, PXMP2 MPV17"/>
    <property type="match status" value="1"/>
</dbReference>
<comment type="subcellular location">
    <subcellularLocation>
        <location evidence="1">Membrane</location>
        <topology evidence="1">Multi-pass membrane protein</topology>
    </subcellularLocation>
</comment>
<comment type="similarity">
    <text evidence="2 6">Belongs to the peroxisomal membrane protein PXMP2/4 family.</text>
</comment>
<evidence type="ECO:0000256" key="4">
    <source>
        <dbReference type="ARBA" id="ARBA00022989"/>
    </source>
</evidence>
<dbReference type="OMA" id="QFVSKRW"/>
<feature type="transmembrane region" description="Helical" evidence="6">
    <location>
        <begin position="128"/>
        <end position="147"/>
    </location>
</feature>
<dbReference type="GO" id="GO:0016020">
    <property type="term" value="C:membrane"/>
    <property type="evidence" value="ECO:0007669"/>
    <property type="project" value="UniProtKB-SubCell"/>
</dbReference>
<dbReference type="STRING" id="7070.A0A139WD90"/>
<name>A0A139WD90_TRICA</name>
<dbReference type="FunCoup" id="A0A139WD90">
    <property type="interactions" value="79"/>
</dbReference>
<reference evidence="7 8" key="1">
    <citation type="journal article" date="2008" name="Nature">
        <title>The genome of the model beetle and pest Tribolium castaneum.</title>
        <authorList>
            <consortium name="Tribolium Genome Sequencing Consortium"/>
            <person name="Richards S."/>
            <person name="Gibbs R.A."/>
            <person name="Weinstock G.M."/>
            <person name="Brown S.J."/>
            <person name="Denell R."/>
            <person name="Beeman R.W."/>
            <person name="Gibbs R."/>
            <person name="Beeman R.W."/>
            <person name="Brown S.J."/>
            <person name="Bucher G."/>
            <person name="Friedrich M."/>
            <person name="Grimmelikhuijzen C.J."/>
            <person name="Klingler M."/>
            <person name="Lorenzen M."/>
            <person name="Richards S."/>
            <person name="Roth S."/>
            <person name="Schroder R."/>
            <person name="Tautz D."/>
            <person name="Zdobnov E.M."/>
            <person name="Muzny D."/>
            <person name="Gibbs R.A."/>
            <person name="Weinstock G.M."/>
            <person name="Attaway T."/>
            <person name="Bell S."/>
            <person name="Buhay C.J."/>
            <person name="Chandrabose M.N."/>
            <person name="Chavez D."/>
            <person name="Clerk-Blankenburg K.P."/>
            <person name="Cree A."/>
            <person name="Dao M."/>
            <person name="Davis C."/>
            <person name="Chacko J."/>
            <person name="Dinh H."/>
            <person name="Dugan-Rocha S."/>
            <person name="Fowler G."/>
            <person name="Garner T.T."/>
            <person name="Garnes J."/>
            <person name="Gnirke A."/>
            <person name="Hawes A."/>
            <person name="Hernandez J."/>
            <person name="Hines S."/>
            <person name="Holder M."/>
            <person name="Hume J."/>
            <person name="Jhangiani S.N."/>
            <person name="Joshi V."/>
            <person name="Khan Z.M."/>
            <person name="Jackson L."/>
            <person name="Kovar C."/>
            <person name="Kowis A."/>
            <person name="Lee S."/>
            <person name="Lewis L.R."/>
            <person name="Margolis J."/>
            <person name="Morgan M."/>
            <person name="Nazareth L.V."/>
            <person name="Nguyen N."/>
            <person name="Okwuonu G."/>
            <person name="Parker D."/>
            <person name="Richards S."/>
            <person name="Ruiz S.J."/>
            <person name="Santibanez J."/>
            <person name="Savard J."/>
            <person name="Scherer S.E."/>
            <person name="Schneider B."/>
            <person name="Sodergren E."/>
            <person name="Tautz D."/>
            <person name="Vattahil S."/>
            <person name="Villasana D."/>
            <person name="White C.S."/>
            <person name="Wright R."/>
            <person name="Park Y."/>
            <person name="Beeman R.W."/>
            <person name="Lord J."/>
            <person name="Oppert B."/>
            <person name="Lorenzen M."/>
            <person name="Brown S."/>
            <person name="Wang L."/>
            <person name="Savard J."/>
            <person name="Tautz D."/>
            <person name="Richards S."/>
            <person name="Weinstock G."/>
            <person name="Gibbs R.A."/>
            <person name="Liu Y."/>
            <person name="Worley K."/>
            <person name="Weinstock G."/>
            <person name="Elsik C.G."/>
            <person name="Reese J.T."/>
            <person name="Elhaik E."/>
            <person name="Landan G."/>
            <person name="Graur D."/>
            <person name="Arensburger P."/>
            <person name="Atkinson P."/>
            <person name="Beeman R.W."/>
            <person name="Beidler J."/>
            <person name="Brown S.J."/>
            <person name="Demuth J.P."/>
            <person name="Drury D.W."/>
            <person name="Du Y.Z."/>
            <person name="Fujiwara H."/>
            <person name="Lorenzen M."/>
            <person name="Maselli V."/>
            <person name="Osanai M."/>
            <person name="Park Y."/>
            <person name="Robertson H.M."/>
            <person name="Tu Z."/>
            <person name="Wang J.J."/>
            <person name="Wang S."/>
            <person name="Richards S."/>
            <person name="Song H."/>
            <person name="Zhang L."/>
            <person name="Sodergren E."/>
            <person name="Werner D."/>
            <person name="Stanke M."/>
            <person name="Morgenstern B."/>
            <person name="Solovyev V."/>
            <person name="Kosarev P."/>
            <person name="Brown G."/>
            <person name="Chen H.C."/>
            <person name="Ermolaeva O."/>
            <person name="Hlavina W."/>
            <person name="Kapustin Y."/>
            <person name="Kiryutin B."/>
            <person name="Kitts P."/>
            <person name="Maglott D."/>
            <person name="Pruitt K."/>
            <person name="Sapojnikov V."/>
            <person name="Souvorov A."/>
            <person name="Mackey A.J."/>
            <person name="Waterhouse R.M."/>
            <person name="Wyder S."/>
            <person name="Zdobnov E.M."/>
            <person name="Zdobnov E.M."/>
            <person name="Wyder S."/>
            <person name="Kriventseva E.V."/>
            <person name="Kadowaki T."/>
            <person name="Bork P."/>
            <person name="Aranda M."/>
            <person name="Bao R."/>
            <person name="Beermann A."/>
            <person name="Berns N."/>
            <person name="Bolognesi R."/>
            <person name="Bonneton F."/>
            <person name="Bopp D."/>
            <person name="Brown S.J."/>
            <person name="Bucher G."/>
            <person name="Butts T."/>
            <person name="Chaumot A."/>
            <person name="Denell R.E."/>
            <person name="Ferrier D.E."/>
            <person name="Friedrich M."/>
            <person name="Gordon C.M."/>
            <person name="Jindra M."/>
            <person name="Klingler M."/>
            <person name="Lan Q."/>
            <person name="Lattorff H.M."/>
            <person name="Laudet V."/>
            <person name="von Levetsow C."/>
            <person name="Liu Z."/>
            <person name="Lutz R."/>
            <person name="Lynch J.A."/>
            <person name="da Fonseca R.N."/>
            <person name="Posnien N."/>
            <person name="Reuter R."/>
            <person name="Roth S."/>
            <person name="Savard J."/>
            <person name="Schinko J.B."/>
            <person name="Schmitt C."/>
            <person name="Schoppmeier M."/>
            <person name="Schroder R."/>
            <person name="Shippy T.D."/>
            <person name="Simonnet F."/>
            <person name="Marques-Souza H."/>
            <person name="Tautz D."/>
            <person name="Tomoyasu Y."/>
            <person name="Trauner J."/>
            <person name="Van der Zee M."/>
            <person name="Vervoort M."/>
            <person name="Wittkopp N."/>
            <person name="Wimmer E.A."/>
            <person name="Yang X."/>
            <person name="Jones A.K."/>
            <person name="Sattelle D.B."/>
            <person name="Ebert P.R."/>
            <person name="Nelson D."/>
            <person name="Scott J.G."/>
            <person name="Beeman R.W."/>
            <person name="Muthukrishnan S."/>
            <person name="Kramer K.J."/>
            <person name="Arakane Y."/>
            <person name="Beeman R.W."/>
            <person name="Zhu Q."/>
            <person name="Hogenkamp D."/>
            <person name="Dixit R."/>
            <person name="Oppert B."/>
            <person name="Jiang H."/>
            <person name="Zou Z."/>
            <person name="Marshall J."/>
            <person name="Elpidina E."/>
            <person name="Vinokurov K."/>
            <person name="Oppert C."/>
            <person name="Zou Z."/>
            <person name="Evans J."/>
            <person name="Lu Z."/>
            <person name="Zhao P."/>
            <person name="Sumathipala N."/>
            <person name="Altincicek B."/>
            <person name="Vilcinskas A."/>
            <person name="Williams M."/>
            <person name="Hultmark D."/>
            <person name="Hetru C."/>
            <person name="Jiang H."/>
            <person name="Grimmelikhuijzen C.J."/>
            <person name="Hauser F."/>
            <person name="Cazzamali G."/>
            <person name="Williamson M."/>
            <person name="Park Y."/>
            <person name="Li B."/>
            <person name="Tanaka Y."/>
            <person name="Predel R."/>
            <person name="Neupert S."/>
            <person name="Schachtner J."/>
            <person name="Verleyen P."/>
            <person name="Raible F."/>
            <person name="Bork P."/>
            <person name="Friedrich M."/>
            <person name="Walden K.K."/>
            <person name="Robertson H.M."/>
            <person name="Angeli S."/>
            <person name="Foret S."/>
            <person name="Bucher G."/>
            <person name="Schuetz S."/>
            <person name="Maleszka R."/>
            <person name="Wimmer E.A."/>
            <person name="Beeman R.W."/>
            <person name="Lorenzen M."/>
            <person name="Tomoyasu Y."/>
            <person name="Miller S.C."/>
            <person name="Grossmann D."/>
            <person name="Bucher G."/>
        </authorList>
    </citation>
    <scope>NUCLEOTIDE SEQUENCE [LARGE SCALE GENOMIC DNA]</scope>
    <source>
        <strain evidence="7 8">Georgia GA2</strain>
    </source>
</reference>
<evidence type="ECO:0000313" key="7">
    <source>
        <dbReference type="EMBL" id="KYB25896.1"/>
    </source>
</evidence>
<dbReference type="InParanoid" id="A0A139WD90"/>
<evidence type="ECO:0000256" key="3">
    <source>
        <dbReference type="ARBA" id="ARBA00022692"/>
    </source>
</evidence>
<feature type="transmembrane region" description="Helical" evidence="6">
    <location>
        <begin position="192"/>
        <end position="209"/>
    </location>
</feature>